<evidence type="ECO:0000313" key="1">
    <source>
        <dbReference type="EMBL" id="MFD3003465.1"/>
    </source>
</evidence>
<dbReference type="RefSeq" id="WP_377490912.1">
    <property type="nucleotide sequence ID" value="NZ_JBHUOX010000030.1"/>
</dbReference>
<reference evidence="2" key="1">
    <citation type="journal article" date="2019" name="Int. J. Syst. Evol. Microbiol.">
        <title>The Global Catalogue of Microorganisms (GCM) 10K type strain sequencing project: providing services to taxonomists for standard genome sequencing and annotation.</title>
        <authorList>
            <consortium name="The Broad Institute Genomics Platform"/>
            <consortium name="The Broad Institute Genome Sequencing Center for Infectious Disease"/>
            <person name="Wu L."/>
            <person name="Ma J."/>
        </authorList>
    </citation>
    <scope>NUCLEOTIDE SEQUENCE [LARGE SCALE GENOMIC DNA]</scope>
    <source>
        <strain evidence="2">KCTC 23984</strain>
    </source>
</reference>
<dbReference type="Proteomes" id="UP001597641">
    <property type="component" value="Unassembled WGS sequence"/>
</dbReference>
<name>A0ABW6C055_9BACT</name>
<gene>
    <name evidence="1" type="ORF">ACFS7Z_24115</name>
</gene>
<comment type="caution">
    <text evidence="1">The sequence shown here is derived from an EMBL/GenBank/DDBJ whole genome shotgun (WGS) entry which is preliminary data.</text>
</comment>
<organism evidence="1 2">
    <name type="scientific">Pontibacter toksunensis</name>
    <dbReference type="NCBI Taxonomy" id="1332631"/>
    <lineage>
        <taxon>Bacteria</taxon>
        <taxon>Pseudomonadati</taxon>
        <taxon>Bacteroidota</taxon>
        <taxon>Cytophagia</taxon>
        <taxon>Cytophagales</taxon>
        <taxon>Hymenobacteraceae</taxon>
        <taxon>Pontibacter</taxon>
    </lineage>
</organism>
<accession>A0ABW6C055</accession>
<protein>
    <recommendedName>
        <fullName evidence="3">STAS/SEC14 domain-containing protein</fullName>
    </recommendedName>
</protein>
<evidence type="ECO:0000313" key="2">
    <source>
        <dbReference type="Proteomes" id="UP001597641"/>
    </source>
</evidence>
<dbReference type="EMBL" id="JBHUOX010000030">
    <property type="protein sequence ID" value="MFD3003465.1"/>
    <property type="molecule type" value="Genomic_DNA"/>
</dbReference>
<proteinExistence type="predicted"/>
<evidence type="ECO:0008006" key="3">
    <source>
        <dbReference type="Google" id="ProtNLM"/>
    </source>
</evidence>
<sequence>MLKEVKNVFGRTFYKIEYKCDANLVEATWNGTASKQDLKQAIMAGLELHEHTHCAYRLNDNTDFSGPWADSVTWITEEWLPRAYASGIRFLAHVSRPGSFGESAGEAMLWGKIGSQIEVQLFSNRADAVDWLQTMQRAAFKV</sequence>
<keyword evidence="2" id="KW-1185">Reference proteome</keyword>